<evidence type="ECO:0000313" key="2">
    <source>
        <dbReference type="EMBL" id="MBA9003070.1"/>
    </source>
</evidence>
<dbReference type="RefSeq" id="WP_182704944.1">
    <property type="nucleotide sequence ID" value="NZ_JACJII010000001.1"/>
</dbReference>
<keyword evidence="3" id="KW-1185">Reference proteome</keyword>
<reference evidence="2 3" key="1">
    <citation type="submission" date="2020-08" db="EMBL/GenBank/DDBJ databases">
        <title>Sequencing the genomes of 1000 actinobacteria strains.</title>
        <authorList>
            <person name="Klenk H.-P."/>
        </authorList>
    </citation>
    <scope>NUCLEOTIDE SEQUENCE [LARGE SCALE GENOMIC DNA]</scope>
    <source>
        <strain evidence="2 3">DSM 45823</strain>
    </source>
</reference>
<sequence length="107" mass="12015">MQYPDDGDDLLATFFCKDPGSVDMDDCAAFYRTDRHTWIVQGKRRGAKVAAQLRALGDDETFVEIPEPLVELFVRRYVKERYGTDLGSAAGRADRERSERPQAGAEG</sequence>
<evidence type="ECO:0000313" key="3">
    <source>
        <dbReference type="Proteomes" id="UP000539313"/>
    </source>
</evidence>
<feature type="region of interest" description="Disordered" evidence="1">
    <location>
        <begin position="87"/>
        <end position="107"/>
    </location>
</feature>
<proteinExistence type="predicted"/>
<dbReference type="Proteomes" id="UP000539313">
    <property type="component" value="Unassembled WGS sequence"/>
</dbReference>
<protein>
    <submittedName>
        <fullName evidence="2">Uncharacterized protein</fullName>
    </submittedName>
</protein>
<organism evidence="2 3">
    <name type="scientific">Thermomonospora cellulosilytica</name>
    <dbReference type="NCBI Taxonomy" id="1411118"/>
    <lineage>
        <taxon>Bacteria</taxon>
        <taxon>Bacillati</taxon>
        <taxon>Actinomycetota</taxon>
        <taxon>Actinomycetes</taxon>
        <taxon>Streptosporangiales</taxon>
        <taxon>Thermomonosporaceae</taxon>
        <taxon>Thermomonospora</taxon>
    </lineage>
</organism>
<comment type="caution">
    <text evidence="2">The sequence shown here is derived from an EMBL/GenBank/DDBJ whole genome shotgun (WGS) entry which is preliminary data.</text>
</comment>
<dbReference type="EMBL" id="JACJII010000001">
    <property type="protein sequence ID" value="MBA9003070.1"/>
    <property type="molecule type" value="Genomic_DNA"/>
</dbReference>
<name>A0A7W3MW86_9ACTN</name>
<dbReference type="AlphaFoldDB" id="A0A7W3MW86"/>
<gene>
    <name evidence="2" type="ORF">HNR21_001952</name>
</gene>
<evidence type="ECO:0000256" key="1">
    <source>
        <dbReference type="SAM" id="MobiDB-lite"/>
    </source>
</evidence>
<accession>A0A7W3MW86</accession>